<dbReference type="PIRSF" id="PIRSF000538">
    <property type="entry name" value="GlpK"/>
    <property type="match status" value="1"/>
</dbReference>
<evidence type="ECO:0000259" key="6">
    <source>
        <dbReference type="Pfam" id="PF02782"/>
    </source>
</evidence>
<dbReference type="InterPro" id="IPR050406">
    <property type="entry name" value="FGGY_Carb_Kinase"/>
</dbReference>
<evidence type="ECO:0000256" key="1">
    <source>
        <dbReference type="ARBA" id="ARBA00009156"/>
    </source>
</evidence>
<comment type="caution">
    <text evidence="7">The sequence shown here is derived from an EMBL/GenBank/DDBJ whole genome shotgun (WGS) entry which is preliminary data.</text>
</comment>
<dbReference type="PANTHER" id="PTHR43095:SF5">
    <property type="entry name" value="XYLULOSE KINASE"/>
    <property type="match status" value="1"/>
</dbReference>
<keyword evidence="2" id="KW-0859">Xylose metabolism</keyword>
<keyword evidence="4 7" id="KW-0418">Kinase</keyword>
<dbReference type="GO" id="GO:0016301">
    <property type="term" value="F:kinase activity"/>
    <property type="evidence" value="ECO:0007669"/>
    <property type="project" value="UniProtKB-KW"/>
</dbReference>
<evidence type="ECO:0000256" key="4">
    <source>
        <dbReference type="ARBA" id="ARBA00022777"/>
    </source>
</evidence>
<dbReference type="Pfam" id="PF02782">
    <property type="entry name" value="FGGY_C"/>
    <property type="match status" value="1"/>
</dbReference>
<keyword evidence="8" id="KW-1185">Reference proteome</keyword>
<keyword evidence="3" id="KW-0808">Transferase</keyword>
<evidence type="ECO:0000313" key="8">
    <source>
        <dbReference type="Proteomes" id="UP000562984"/>
    </source>
</evidence>
<dbReference type="InterPro" id="IPR000577">
    <property type="entry name" value="Carb_kinase_FGGY"/>
</dbReference>
<feature type="domain" description="Carbohydrate kinase FGGY C-terminal" evidence="6">
    <location>
        <begin position="291"/>
        <end position="445"/>
    </location>
</feature>
<name>A0A849A5D0_9ACTN</name>
<dbReference type="InterPro" id="IPR043129">
    <property type="entry name" value="ATPase_NBD"/>
</dbReference>
<dbReference type="InterPro" id="IPR018485">
    <property type="entry name" value="FGGY_C"/>
</dbReference>
<evidence type="ECO:0000313" key="7">
    <source>
        <dbReference type="EMBL" id="NNG35769.1"/>
    </source>
</evidence>
<dbReference type="RefSeq" id="WP_171199473.1">
    <property type="nucleotide sequence ID" value="NZ_JABEND010000004.1"/>
</dbReference>
<keyword evidence="2" id="KW-0119">Carbohydrate metabolism</keyword>
<dbReference type="InterPro" id="IPR018484">
    <property type="entry name" value="FGGY_N"/>
</dbReference>
<reference evidence="7 8" key="1">
    <citation type="submission" date="2020-05" db="EMBL/GenBank/DDBJ databases">
        <title>Nakamurella sp. DB0629 isolated from air conditioner.</title>
        <authorList>
            <person name="Kim D.H."/>
            <person name="Kim D.-U."/>
        </authorList>
    </citation>
    <scope>NUCLEOTIDE SEQUENCE [LARGE SCALE GENOMIC DNA]</scope>
    <source>
        <strain evidence="7 8">DB0629</strain>
    </source>
</reference>
<proteinExistence type="inferred from homology"/>
<evidence type="ECO:0000256" key="3">
    <source>
        <dbReference type="ARBA" id="ARBA00022679"/>
    </source>
</evidence>
<comment type="similarity">
    <text evidence="1">Belongs to the FGGY kinase family.</text>
</comment>
<protein>
    <submittedName>
        <fullName evidence="7">Xylulose kinase</fullName>
    </submittedName>
</protein>
<evidence type="ECO:0000259" key="5">
    <source>
        <dbReference type="Pfam" id="PF00370"/>
    </source>
</evidence>
<dbReference type="GO" id="GO:0042732">
    <property type="term" value="P:D-xylose metabolic process"/>
    <property type="evidence" value="ECO:0007669"/>
    <property type="project" value="UniProtKB-KW"/>
</dbReference>
<dbReference type="Gene3D" id="3.30.420.40">
    <property type="match status" value="2"/>
</dbReference>
<dbReference type="PANTHER" id="PTHR43095">
    <property type="entry name" value="SUGAR KINASE"/>
    <property type="match status" value="1"/>
</dbReference>
<gene>
    <name evidence="7" type="ORF">HKD39_08605</name>
</gene>
<organism evidence="7 8">
    <name type="scientific">Nakamurella aerolata</name>
    <dbReference type="NCBI Taxonomy" id="1656892"/>
    <lineage>
        <taxon>Bacteria</taxon>
        <taxon>Bacillati</taxon>
        <taxon>Actinomycetota</taxon>
        <taxon>Actinomycetes</taxon>
        <taxon>Nakamurellales</taxon>
        <taxon>Nakamurellaceae</taxon>
        <taxon>Nakamurella</taxon>
    </lineage>
</organism>
<accession>A0A849A5D0</accession>
<dbReference type="Proteomes" id="UP000562984">
    <property type="component" value="Unassembled WGS sequence"/>
</dbReference>
<dbReference type="CDD" id="cd07808">
    <property type="entry name" value="ASKHA_NBD_FGGY_EcXK-like"/>
    <property type="match status" value="1"/>
</dbReference>
<dbReference type="Pfam" id="PF00370">
    <property type="entry name" value="FGGY_N"/>
    <property type="match status" value="1"/>
</dbReference>
<evidence type="ECO:0000256" key="2">
    <source>
        <dbReference type="ARBA" id="ARBA00022629"/>
    </source>
</evidence>
<dbReference type="SUPFAM" id="SSF53067">
    <property type="entry name" value="Actin-like ATPase domain"/>
    <property type="match status" value="2"/>
</dbReference>
<sequence length="495" mass="51332">MSLSGNESRRPGLLGIDLGTSSVKAAVTDSQATVLAEAARPYPVAHPHQGWSESAPNDWWRAVTAAVREAVAKAGRDIAAIGLSGQMHGVVLADAAGNPVRPAVLWSDARAVEQVETYRALPAPQRRRLANPLSPGMFGPIVGWLHRHEPAAVAAARWALSPKDWIRLRLTGAAAGDPSDASATLLYDLPGDGWDPEIAGAVGVPVRLLPPITAAASTAAGALTQQAAAALGLLPGITVAAGGGDTAVAALGAGVVQQGQAQLTIGTGIQIVAPVDSVGAPHDEPVTHIYRAATDHGWYRMAAALNAGATLAWVRELFGATWDELYATAAEPTRPDDPIFTPHLVGERTPYLDPNLRGGWAYLDPRHDRATMLRSALEGVAFATRAAWMALRDTGSDAATLRLAGGGTVAAGWRQRLADTLQMTLEPVEVAGASARGAALLGGQAAGILTAAQAVSLVSLPPSTPAVTPDATVAAQVKERFDRFERLVHAQRAAR</sequence>
<dbReference type="EMBL" id="JABEND010000004">
    <property type="protein sequence ID" value="NNG35769.1"/>
    <property type="molecule type" value="Genomic_DNA"/>
</dbReference>
<feature type="domain" description="Carbohydrate kinase FGGY N-terminal" evidence="5">
    <location>
        <begin position="14"/>
        <end position="252"/>
    </location>
</feature>
<dbReference type="AlphaFoldDB" id="A0A849A5D0"/>